<dbReference type="PANTHER" id="PTHR23022">
    <property type="entry name" value="TRANSPOSABLE ELEMENT-RELATED"/>
    <property type="match status" value="1"/>
</dbReference>
<dbReference type="EMBL" id="FR824679">
    <property type="protein sequence ID" value="CCA27810.1"/>
    <property type="molecule type" value="Genomic_DNA"/>
</dbReference>
<dbReference type="InterPro" id="IPR036397">
    <property type="entry name" value="RNaseH_sf"/>
</dbReference>
<dbReference type="GO" id="GO:0003676">
    <property type="term" value="F:nucleic acid binding"/>
    <property type="evidence" value="ECO:0007669"/>
    <property type="project" value="InterPro"/>
</dbReference>
<dbReference type="PANTHER" id="PTHR23022:SF129">
    <property type="entry name" value="TRANSPOSABLE ELEMENT TC3 TRANSPOSASE"/>
    <property type="match status" value="1"/>
</dbReference>
<dbReference type="InterPro" id="IPR052338">
    <property type="entry name" value="Transposase_5"/>
</dbReference>
<dbReference type="Gene3D" id="3.30.420.10">
    <property type="entry name" value="Ribonuclease H-like superfamily/Ribonuclease H"/>
    <property type="match status" value="1"/>
</dbReference>
<evidence type="ECO:0000313" key="1">
    <source>
        <dbReference type="EMBL" id="CCA27810.1"/>
    </source>
</evidence>
<organism evidence="1">
    <name type="scientific">Albugo laibachii Nc14</name>
    <dbReference type="NCBI Taxonomy" id="890382"/>
    <lineage>
        <taxon>Eukaryota</taxon>
        <taxon>Sar</taxon>
        <taxon>Stramenopiles</taxon>
        <taxon>Oomycota</taxon>
        <taxon>Peronosporomycetes</taxon>
        <taxon>Albuginales</taxon>
        <taxon>Albuginaceae</taxon>
        <taxon>Albugo</taxon>
    </lineage>
</organism>
<name>F0X1V4_9STRA</name>
<accession>F0X1V4</accession>
<sequence length="252" mass="28913">MAKNSELTEEEHNSILTLRAAGLTVRGIAEATKRSVGVCSKELRHIIRFVSASDLSTAEVKANLKLTCNVLTIQNVLKSVDWLSYKKRPEHPALTKKHKEARVVWASEKALWNDVDWHHVVFSDEKKWNLDGPDGMRYQWMDKRNLIQPNVRRHSGGGSIMVWAGFSGVTKTELKFLTGRLQFCLYHVKKDEKLIPVGEKKTLFTDHCRALYQVSTVISPNYMQQIIKALLPELELNFPMRNRMKRINSSIT</sequence>
<dbReference type="Gene3D" id="1.10.10.60">
    <property type="entry name" value="Homeodomain-like"/>
    <property type="match status" value="1"/>
</dbReference>
<dbReference type="HOGENOM" id="CLU_033666_10_0_1"/>
<reference evidence="1" key="1">
    <citation type="journal article" date="2011" name="PLoS Biol.">
        <title>Gene gain and loss during evolution of obligate parasitism in the white rust pathogen of Arabidopsis thaliana.</title>
        <authorList>
            <person name="Kemen E."/>
            <person name="Gardiner A."/>
            <person name="Schultz-Larsen T."/>
            <person name="Kemen A.C."/>
            <person name="Balmuth A.L."/>
            <person name="Robert-Seilaniantz A."/>
            <person name="Bailey K."/>
            <person name="Holub E."/>
            <person name="Studholme D.J."/>
            <person name="Maclean D."/>
            <person name="Jones J.D."/>
        </authorList>
    </citation>
    <scope>NUCLEOTIDE SEQUENCE</scope>
</reference>
<protein>
    <submittedName>
        <fullName evidence="1">Protein ZK218.2 putative</fullName>
    </submittedName>
</protein>
<dbReference type="AlphaFoldDB" id="F0X1V4"/>
<gene>
    <name evidence="1" type="primary">AlNc14C701G12417</name>
    <name evidence="1" type="ORF">ALNC14_139540</name>
</gene>
<reference evidence="1" key="2">
    <citation type="submission" date="2011-02" db="EMBL/GenBank/DDBJ databases">
        <authorList>
            <person name="MacLean D."/>
        </authorList>
    </citation>
    <scope>NUCLEOTIDE SEQUENCE</scope>
</reference>
<proteinExistence type="predicted"/>